<name>A0A382R0V6_9ZZZZ</name>
<dbReference type="EMBL" id="UINC01118022">
    <property type="protein sequence ID" value="SVC90867.1"/>
    <property type="molecule type" value="Genomic_DNA"/>
</dbReference>
<protein>
    <submittedName>
        <fullName evidence="1">Uncharacterized protein</fullName>
    </submittedName>
</protein>
<accession>A0A382R0V6</accession>
<sequence>MKYKGDLVFLFFIALMCNAFACENARQNIITRNIDRIFVE</sequence>
<gene>
    <name evidence="1" type="ORF">METZ01_LOCUS343721</name>
</gene>
<reference evidence="1" key="1">
    <citation type="submission" date="2018-05" db="EMBL/GenBank/DDBJ databases">
        <authorList>
            <person name="Lanie J.A."/>
            <person name="Ng W.-L."/>
            <person name="Kazmierczak K.M."/>
            <person name="Andrzejewski T.M."/>
            <person name="Davidsen T.M."/>
            <person name="Wayne K.J."/>
            <person name="Tettelin H."/>
            <person name="Glass J.I."/>
            <person name="Rusch D."/>
            <person name="Podicherti R."/>
            <person name="Tsui H.-C.T."/>
            <person name="Winkler M.E."/>
        </authorList>
    </citation>
    <scope>NUCLEOTIDE SEQUENCE</scope>
</reference>
<evidence type="ECO:0000313" key="1">
    <source>
        <dbReference type="EMBL" id="SVC90867.1"/>
    </source>
</evidence>
<proteinExistence type="predicted"/>
<organism evidence="1">
    <name type="scientific">marine metagenome</name>
    <dbReference type="NCBI Taxonomy" id="408172"/>
    <lineage>
        <taxon>unclassified sequences</taxon>
        <taxon>metagenomes</taxon>
        <taxon>ecological metagenomes</taxon>
    </lineage>
</organism>
<dbReference type="AlphaFoldDB" id="A0A382R0V6"/>